<dbReference type="AlphaFoldDB" id="A0A0S4QSN1"/>
<dbReference type="InterPro" id="IPR041698">
    <property type="entry name" value="Methyltransf_25"/>
</dbReference>
<dbReference type="SUPFAM" id="SSF53335">
    <property type="entry name" value="S-adenosyl-L-methionine-dependent methyltransferases"/>
    <property type="match status" value="1"/>
</dbReference>
<dbReference type="PANTHER" id="PTHR43591:SF99">
    <property type="entry name" value="OS06G0646000 PROTEIN"/>
    <property type="match status" value="1"/>
</dbReference>
<dbReference type="CDD" id="cd02440">
    <property type="entry name" value="AdoMet_MTases"/>
    <property type="match status" value="1"/>
</dbReference>
<feature type="compositionally biased region" description="Gly residues" evidence="1">
    <location>
        <begin position="180"/>
        <end position="190"/>
    </location>
</feature>
<evidence type="ECO:0000313" key="3">
    <source>
        <dbReference type="EMBL" id="CUU58609.1"/>
    </source>
</evidence>
<dbReference type="GO" id="GO:0008168">
    <property type="term" value="F:methyltransferase activity"/>
    <property type="evidence" value="ECO:0007669"/>
    <property type="project" value="UniProtKB-KW"/>
</dbReference>
<proteinExistence type="predicted"/>
<dbReference type="GO" id="GO:0032259">
    <property type="term" value="P:methylation"/>
    <property type="evidence" value="ECO:0007669"/>
    <property type="project" value="UniProtKB-KW"/>
</dbReference>
<feature type="region of interest" description="Disordered" evidence="1">
    <location>
        <begin position="162"/>
        <end position="212"/>
    </location>
</feature>
<organism evidence="3 4">
    <name type="scientific">Parafrankia irregularis</name>
    <dbReference type="NCBI Taxonomy" id="795642"/>
    <lineage>
        <taxon>Bacteria</taxon>
        <taxon>Bacillati</taxon>
        <taxon>Actinomycetota</taxon>
        <taxon>Actinomycetes</taxon>
        <taxon>Frankiales</taxon>
        <taxon>Frankiaceae</taxon>
        <taxon>Parafrankia</taxon>
    </lineage>
</organism>
<dbReference type="Pfam" id="PF13649">
    <property type="entry name" value="Methyltransf_25"/>
    <property type="match status" value="1"/>
</dbReference>
<keyword evidence="3" id="KW-0808">Transferase</keyword>
<dbReference type="InterPro" id="IPR029063">
    <property type="entry name" value="SAM-dependent_MTases_sf"/>
</dbReference>
<dbReference type="Gene3D" id="3.40.50.150">
    <property type="entry name" value="Vaccinia Virus protein VP39"/>
    <property type="match status" value="1"/>
</dbReference>
<sequence>MDGLTVDGIAMETISMGGFTIDEITVERILPPGAQGRGATPERDDDPVRIPARSPSVSPARGGWLAAHPPAGGLELGGFTFADLEPAGLGRLGLDLRRLELLAGFDAAEEWLSGRGLAGVEVSRFEPDDPAVNLITDLTGRRTAAAGTRLGTDARADTVTVTATSNGLDRGPDLSTGTDAGTGAGTGTGTDAGQRGSASSPGPGPVPAPRPSTMVFERAAHDYDADVHGIPFFRPLGRTLVSAADVRPGEDVVDLACGRGAVLIPAAEATGPTGSVRAFDLAPTMVALTAADVTARSLPWATVAVADATNPPVEPASADVLLCGMGLFLLPDPAGALARWRGLLRPGGRLAVSVFGAPDPLWSRPDYPLRLATGLGAADRRPGQAILAEGALARALTAAGFELTRDDLVATDLVFRDVEHWWHWAWGTAVRSMLEKVDNADLPAMIDDLTRWHAPSVDAGGLHWRPTIRIVTATVGARRG</sequence>
<name>A0A0S4QSN1_9ACTN</name>
<feature type="compositionally biased region" description="Low complexity" evidence="1">
    <location>
        <begin position="191"/>
        <end position="201"/>
    </location>
</feature>
<evidence type="ECO:0000259" key="2">
    <source>
        <dbReference type="Pfam" id="PF13649"/>
    </source>
</evidence>
<keyword evidence="4" id="KW-1185">Reference proteome</keyword>
<protein>
    <submittedName>
        <fullName evidence="3">Methyltransferase domain-containing protein</fullName>
    </submittedName>
</protein>
<dbReference type="EMBL" id="FAOZ01000020">
    <property type="protein sequence ID" value="CUU58609.1"/>
    <property type="molecule type" value="Genomic_DNA"/>
</dbReference>
<gene>
    <name evidence="3" type="ORF">Ga0074812_120108</name>
</gene>
<evidence type="ECO:0000256" key="1">
    <source>
        <dbReference type="SAM" id="MobiDB-lite"/>
    </source>
</evidence>
<accession>A0A0S4QSN1</accession>
<dbReference type="Proteomes" id="UP000198802">
    <property type="component" value="Unassembled WGS sequence"/>
</dbReference>
<evidence type="ECO:0000313" key="4">
    <source>
        <dbReference type="Proteomes" id="UP000198802"/>
    </source>
</evidence>
<dbReference type="PANTHER" id="PTHR43591">
    <property type="entry name" value="METHYLTRANSFERASE"/>
    <property type="match status" value="1"/>
</dbReference>
<reference evidence="4" key="1">
    <citation type="submission" date="2015-11" db="EMBL/GenBank/DDBJ databases">
        <authorList>
            <person name="Varghese N."/>
        </authorList>
    </citation>
    <scope>NUCLEOTIDE SEQUENCE [LARGE SCALE GENOMIC DNA]</scope>
    <source>
        <strain evidence="4">DSM 45899</strain>
    </source>
</reference>
<feature type="domain" description="Methyltransferase" evidence="2">
    <location>
        <begin position="252"/>
        <end position="348"/>
    </location>
</feature>
<feature type="region of interest" description="Disordered" evidence="1">
    <location>
        <begin position="31"/>
        <end position="63"/>
    </location>
</feature>
<keyword evidence="3" id="KW-0489">Methyltransferase</keyword>